<name>A0A815UUD8_9BILA</name>
<dbReference type="AlphaFoldDB" id="A0A815UUD8"/>
<comment type="caution">
    <text evidence="2">The sequence shown here is derived from an EMBL/GenBank/DDBJ whole genome shotgun (WGS) entry which is preliminary data.</text>
</comment>
<feature type="domain" description="Ras-associating" evidence="1">
    <location>
        <begin position="1"/>
        <end position="59"/>
    </location>
</feature>
<dbReference type="Gene3D" id="3.10.20.90">
    <property type="entry name" value="Phosphatidylinositol 3-kinase Catalytic Subunit, Chain A, domain 1"/>
    <property type="match status" value="1"/>
</dbReference>
<evidence type="ECO:0000313" key="3">
    <source>
        <dbReference type="Proteomes" id="UP000663860"/>
    </source>
</evidence>
<accession>A0A815UUD8</accession>
<evidence type="ECO:0000259" key="1">
    <source>
        <dbReference type="PROSITE" id="PS50200"/>
    </source>
</evidence>
<dbReference type="InterPro" id="IPR000159">
    <property type="entry name" value="RA_dom"/>
</dbReference>
<dbReference type="GO" id="GO:0007165">
    <property type="term" value="P:signal transduction"/>
    <property type="evidence" value="ECO:0007669"/>
    <property type="project" value="InterPro"/>
</dbReference>
<protein>
    <recommendedName>
        <fullName evidence="1">Ras-associating domain-containing protein</fullName>
    </recommendedName>
</protein>
<proteinExistence type="predicted"/>
<sequence length="64" mass="7381">MRMAGIPNDYGLVEEIDVNGTNRRIPIKRRLLADDEKIYGIQRLWTSTNSKFVLEDSVNIISLM</sequence>
<dbReference type="Pfam" id="PF00788">
    <property type="entry name" value="RA"/>
    <property type="match status" value="1"/>
</dbReference>
<gene>
    <name evidence="2" type="ORF">IZO911_LOCUS45931</name>
</gene>
<feature type="non-terminal residue" evidence="2">
    <location>
        <position position="64"/>
    </location>
</feature>
<dbReference type="EMBL" id="CAJNOE010006560">
    <property type="protein sequence ID" value="CAF1524106.1"/>
    <property type="molecule type" value="Genomic_DNA"/>
</dbReference>
<dbReference type="PROSITE" id="PS50200">
    <property type="entry name" value="RA"/>
    <property type="match status" value="1"/>
</dbReference>
<evidence type="ECO:0000313" key="2">
    <source>
        <dbReference type="EMBL" id="CAF1524106.1"/>
    </source>
</evidence>
<dbReference type="Proteomes" id="UP000663860">
    <property type="component" value="Unassembled WGS sequence"/>
</dbReference>
<organism evidence="2 3">
    <name type="scientific">Adineta steineri</name>
    <dbReference type="NCBI Taxonomy" id="433720"/>
    <lineage>
        <taxon>Eukaryota</taxon>
        <taxon>Metazoa</taxon>
        <taxon>Spiralia</taxon>
        <taxon>Gnathifera</taxon>
        <taxon>Rotifera</taxon>
        <taxon>Eurotatoria</taxon>
        <taxon>Bdelloidea</taxon>
        <taxon>Adinetida</taxon>
        <taxon>Adinetidae</taxon>
        <taxon>Adineta</taxon>
    </lineage>
</organism>
<reference evidence="2" key="1">
    <citation type="submission" date="2021-02" db="EMBL/GenBank/DDBJ databases">
        <authorList>
            <person name="Nowell W R."/>
        </authorList>
    </citation>
    <scope>NUCLEOTIDE SEQUENCE</scope>
</reference>